<evidence type="ECO:0000313" key="2">
    <source>
        <dbReference type="Proteomes" id="UP000791440"/>
    </source>
</evidence>
<sequence>LVQASSKPHDRHEKHNTCQEFTQGQVFNDSQAIGTWHLLHFKTEKTNGSGESHCVQFTLISDQERNDLQNLIGKYVENLKWENLTLKMQIPCASISSNKTRDYYLERLEGDGSYRTLQMPPPTAKLDLAEFHRYPMRLKIIESQYLGMMDCHEKFMFLMGKQPPEGRELDERLKKMIDAYWPNES</sequence>
<proteinExistence type="predicted"/>
<accession>A0A922D1N8</accession>
<name>A0A922D1N8_MANSE</name>
<evidence type="ECO:0000313" key="1">
    <source>
        <dbReference type="EMBL" id="KAG6465889.1"/>
    </source>
</evidence>
<comment type="caution">
    <text evidence="1">The sequence shown here is derived from an EMBL/GenBank/DDBJ whole genome shotgun (WGS) entry which is preliminary data.</text>
</comment>
<reference evidence="1" key="1">
    <citation type="journal article" date="2016" name="Insect Biochem. Mol. Biol.">
        <title>Multifaceted biological insights from a draft genome sequence of the tobacco hornworm moth, Manduca sexta.</title>
        <authorList>
            <person name="Kanost M.R."/>
            <person name="Arrese E.L."/>
            <person name="Cao X."/>
            <person name="Chen Y.R."/>
            <person name="Chellapilla S."/>
            <person name="Goldsmith M.R."/>
            <person name="Grosse-Wilde E."/>
            <person name="Heckel D.G."/>
            <person name="Herndon N."/>
            <person name="Jiang H."/>
            <person name="Papanicolaou A."/>
            <person name="Qu J."/>
            <person name="Soulages J.L."/>
            <person name="Vogel H."/>
            <person name="Walters J."/>
            <person name="Waterhouse R.M."/>
            <person name="Ahn S.J."/>
            <person name="Almeida F.C."/>
            <person name="An C."/>
            <person name="Aqrawi P."/>
            <person name="Bretschneider A."/>
            <person name="Bryant W.B."/>
            <person name="Bucks S."/>
            <person name="Chao H."/>
            <person name="Chevignon G."/>
            <person name="Christen J.M."/>
            <person name="Clarke D.F."/>
            <person name="Dittmer N.T."/>
            <person name="Ferguson L.C.F."/>
            <person name="Garavelou S."/>
            <person name="Gordon K.H.J."/>
            <person name="Gunaratna R.T."/>
            <person name="Han Y."/>
            <person name="Hauser F."/>
            <person name="He Y."/>
            <person name="Heidel-Fischer H."/>
            <person name="Hirsh A."/>
            <person name="Hu Y."/>
            <person name="Jiang H."/>
            <person name="Kalra D."/>
            <person name="Klinner C."/>
            <person name="Konig C."/>
            <person name="Kovar C."/>
            <person name="Kroll A.R."/>
            <person name="Kuwar S.S."/>
            <person name="Lee S.L."/>
            <person name="Lehman R."/>
            <person name="Li K."/>
            <person name="Li Z."/>
            <person name="Liang H."/>
            <person name="Lovelace S."/>
            <person name="Lu Z."/>
            <person name="Mansfield J.H."/>
            <person name="McCulloch K.J."/>
            <person name="Mathew T."/>
            <person name="Morton B."/>
            <person name="Muzny D.M."/>
            <person name="Neunemann D."/>
            <person name="Ongeri F."/>
            <person name="Pauchet Y."/>
            <person name="Pu L.L."/>
            <person name="Pyrousis I."/>
            <person name="Rao X.J."/>
            <person name="Redding A."/>
            <person name="Roesel C."/>
            <person name="Sanchez-Gracia A."/>
            <person name="Schaack S."/>
            <person name="Shukla A."/>
            <person name="Tetreau G."/>
            <person name="Wang Y."/>
            <person name="Xiong G.H."/>
            <person name="Traut W."/>
            <person name="Walsh T.K."/>
            <person name="Worley K.C."/>
            <person name="Wu D."/>
            <person name="Wu W."/>
            <person name="Wu Y.Q."/>
            <person name="Zhang X."/>
            <person name="Zou Z."/>
            <person name="Zucker H."/>
            <person name="Briscoe A.D."/>
            <person name="Burmester T."/>
            <person name="Clem R.J."/>
            <person name="Feyereisen R."/>
            <person name="Grimmelikhuijzen C.J.P."/>
            <person name="Hamodrakas S.J."/>
            <person name="Hansson B.S."/>
            <person name="Huguet E."/>
            <person name="Jermiin L.S."/>
            <person name="Lan Q."/>
            <person name="Lehman H.K."/>
            <person name="Lorenzen M."/>
            <person name="Merzendorfer H."/>
            <person name="Michalopoulos I."/>
            <person name="Morton D.B."/>
            <person name="Muthukrishnan S."/>
            <person name="Oakeshott J.G."/>
            <person name="Palmer W."/>
            <person name="Park Y."/>
            <person name="Passarelli A.L."/>
            <person name="Rozas J."/>
            <person name="Schwartz L.M."/>
            <person name="Smith W."/>
            <person name="Southgate A."/>
            <person name="Vilcinskas A."/>
            <person name="Vogt R."/>
            <person name="Wang P."/>
            <person name="Werren J."/>
            <person name="Yu X.Q."/>
            <person name="Zhou J.J."/>
            <person name="Brown S.J."/>
            <person name="Scherer S.E."/>
            <person name="Richards S."/>
            <person name="Blissard G.W."/>
        </authorList>
    </citation>
    <scope>NUCLEOTIDE SEQUENCE</scope>
</reference>
<reference evidence="1" key="2">
    <citation type="submission" date="2020-12" db="EMBL/GenBank/DDBJ databases">
        <authorList>
            <person name="Kanost M."/>
        </authorList>
    </citation>
    <scope>NUCLEOTIDE SEQUENCE</scope>
</reference>
<protein>
    <submittedName>
        <fullName evidence="1">Uncharacterized protein</fullName>
    </submittedName>
</protein>
<keyword evidence="2" id="KW-1185">Reference proteome</keyword>
<dbReference type="AlphaFoldDB" id="A0A922D1N8"/>
<dbReference type="EMBL" id="JH670006">
    <property type="protein sequence ID" value="KAG6465889.1"/>
    <property type="molecule type" value="Genomic_DNA"/>
</dbReference>
<organism evidence="1 2">
    <name type="scientific">Manduca sexta</name>
    <name type="common">Tobacco hawkmoth</name>
    <name type="synonym">Tobacco hornworm</name>
    <dbReference type="NCBI Taxonomy" id="7130"/>
    <lineage>
        <taxon>Eukaryota</taxon>
        <taxon>Metazoa</taxon>
        <taxon>Ecdysozoa</taxon>
        <taxon>Arthropoda</taxon>
        <taxon>Hexapoda</taxon>
        <taxon>Insecta</taxon>
        <taxon>Pterygota</taxon>
        <taxon>Neoptera</taxon>
        <taxon>Endopterygota</taxon>
        <taxon>Lepidoptera</taxon>
        <taxon>Glossata</taxon>
        <taxon>Ditrysia</taxon>
        <taxon>Bombycoidea</taxon>
        <taxon>Sphingidae</taxon>
        <taxon>Sphinginae</taxon>
        <taxon>Sphingini</taxon>
        <taxon>Manduca</taxon>
    </lineage>
</organism>
<feature type="non-terminal residue" evidence="1">
    <location>
        <position position="1"/>
    </location>
</feature>
<gene>
    <name evidence="1" type="ORF">O3G_MSEX015471</name>
</gene>
<dbReference type="Proteomes" id="UP000791440">
    <property type="component" value="Unassembled WGS sequence"/>
</dbReference>